<dbReference type="GO" id="GO:0003755">
    <property type="term" value="F:peptidyl-prolyl cis-trans isomerase activity"/>
    <property type="evidence" value="ECO:0007669"/>
    <property type="project" value="UniProtKB-KW"/>
</dbReference>
<accession>A0A381XMG9</accession>
<gene>
    <name evidence="7" type="ORF">METZ01_LOCUS118809</name>
</gene>
<dbReference type="Pfam" id="PF00254">
    <property type="entry name" value="FKBP_C"/>
    <property type="match status" value="1"/>
</dbReference>
<dbReference type="PANTHER" id="PTHR47861">
    <property type="entry name" value="FKBP-TYPE PEPTIDYL-PROLYL CIS-TRANS ISOMERASE SLYD"/>
    <property type="match status" value="1"/>
</dbReference>
<dbReference type="EMBL" id="UINC01015709">
    <property type="protein sequence ID" value="SVA65955.1"/>
    <property type="molecule type" value="Genomic_DNA"/>
</dbReference>
<evidence type="ECO:0000256" key="4">
    <source>
        <dbReference type="ARBA" id="ARBA00023110"/>
    </source>
</evidence>
<dbReference type="EC" id="5.2.1.8" evidence="3"/>
<comment type="catalytic activity">
    <reaction evidence="1">
        <text>[protein]-peptidylproline (omega=180) = [protein]-peptidylproline (omega=0)</text>
        <dbReference type="Rhea" id="RHEA:16237"/>
        <dbReference type="Rhea" id="RHEA-COMP:10747"/>
        <dbReference type="Rhea" id="RHEA-COMP:10748"/>
        <dbReference type="ChEBI" id="CHEBI:83833"/>
        <dbReference type="ChEBI" id="CHEBI:83834"/>
        <dbReference type="EC" id="5.2.1.8"/>
    </reaction>
</comment>
<dbReference type="InterPro" id="IPR001179">
    <property type="entry name" value="PPIase_FKBP_dom"/>
</dbReference>
<evidence type="ECO:0000256" key="5">
    <source>
        <dbReference type="ARBA" id="ARBA00023235"/>
    </source>
</evidence>
<evidence type="ECO:0000256" key="1">
    <source>
        <dbReference type="ARBA" id="ARBA00000971"/>
    </source>
</evidence>
<dbReference type="PANTHER" id="PTHR47861:SF4">
    <property type="entry name" value="FKBP-TYPE 16 KDA PEPTIDYL-PROLYL CIS-TRANS ISOMERASE"/>
    <property type="match status" value="1"/>
</dbReference>
<dbReference type="PROSITE" id="PS50059">
    <property type="entry name" value="FKBP_PPIASE"/>
    <property type="match status" value="1"/>
</dbReference>
<comment type="similarity">
    <text evidence="2">Belongs to the FKBP-type PPIase family.</text>
</comment>
<evidence type="ECO:0000256" key="3">
    <source>
        <dbReference type="ARBA" id="ARBA00013194"/>
    </source>
</evidence>
<organism evidence="7">
    <name type="scientific">marine metagenome</name>
    <dbReference type="NCBI Taxonomy" id="408172"/>
    <lineage>
        <taxon>unclassified sequences</taxon>
        <taxon>metagenomes</taxon>
        <taxon>ecological metagenomes</taxon>
    </lineage>
</organism>
<dbReference type="AlphaFoldDB" id="A0A381XMG9"/>
<proteinExistence type="inferred from homology"/>
<evidence type="ECO:0000256" key="2">
    <source>
        <dbReference type="ARBA" id="ARBA00006577"/>
    </source>
</evidence>
<dbReference type="InterPro" id="IPR046357">
    <property type="entry name" value="PPIase_dom_sf"/>
</dbReference>
<name>A0A381XMG9_9ZZZZ</name>
<protein>
    <recommendedName>
        <fullName evidence="3">peptidylprolyl isomerase</fullName>
        <ecNumber evidence="3">5.2.1.8</ecNumber>
    </recommendedName>
</protein>
<evidence type="ECO:0000313" key="7">
    <source>
        <dbReference type="EMBL" id="SVA65955.1"/>
    </source>
</evidence>
<feature type="domain" description="PPIase FKBP-type" evidence="6">
    <location>
        <begin position="8"/>
        <end position="102"/>
    </location>
</feature>
<dbReference type="Gene3D" id="3.10.50.40">
    <property type="match status" value="1"/>
</dbReference>
<keyword evidence="5" id="KW-0413">Isomerase</keyword>
<sequence length="163" mass="17620">MSDTVEQDSVTTVHYTGTFLDGEVFDSSDGGSPLAFLVGHGNMIAGFEQELMGAAVGEKREFTLTPDRAYGERDEDAIQQMERSLFPQELELEVGMVLAAHSDQGPVQLAISAIDGDMVTVDFNHQMAGMTICFSVEVVEVRPATADEISHGHAHGPDGHHHH</sequence>
<reference evidence="7" key="1">
    <citation type="submission" date="2018-05" db="EMBL/GenBank/DDBJ databases">
        <authorList>
            <person name="Lanie J.A."/>
            <person name="Ng W.-L."/>
            <person name="Kazmierczak K.M."/>
            <person name="Andrzejewski T.M."/>
            <person name="Davidsen T.M."/>
            <person name="Wayne K.J."/>
            <person name="Tettelin H."/>
            <person name="Glass J.I."/>
            <person name="Rusch D."/>
            <person name="Podicherti R."/>
            <person name="Tsui H.-C.T."/>
            <person name="Winkler M.E."/>
        </authorList>
    </citation>
    <scope>NUCLEOTIDE SEQUENCE</scope>
</reference>
<evidence type="ECO:0000259" key="6">
    <source>
        <dbReference type="PROSITE" id="PS50059"/>
    </source>
</evidence>
<dbReference type="SUPFAM" id="SSF54534">
    <property type="entry name" value="FKBP-like"/>
    <property type="match status" value="1"/>
</dbReference>
<keyword evidence="4" id="KW-0697">Rotamase</keyword>